<gene>
    <name evidence="3" type="ORF">U9M48_028537</name>
</gene>
<feature type="domain" description="Reverse transcriptase" evidence="2">
    <location>
        <begin position="146"/>
        <end position="306"/>
    </location>
</feature>
<dbReference type="CDD" id="cd01647">
    <property type="entry name" value="RT_LTR"/>
    <property type="match status" value="1"/>
</dbReference>
<dbReference type="PANTHER" id="PTHR24559:SF444">
    <property type="entry name" value="REVERSE TRANSCRIPTASE DOMAIN-CONTAINING PROTEIN"/>
    <property type="match status" value="1"/>
</dbReference>
<dbReference type="AlphaFoldDB" id="A0AAQ3TWV8"/>
<evidence type="ECO:0000259" key="2">
    <source>
        <dbReference type="Pfam" id="PF00078"/>
    </source>
</evidence>
<dbReference type="Pfam" id="PF00078">
    <property type="entry name" value="RVT_1"/>
    <property type="match status" value="1"/>
</dbReference>
<dbReference type="InterPro" id="IPR000477">
    <property type="entry name" value="RT_dom"/>
</dbReference>
<keyword evidence="4" id="KW-1185">Reference proteome</keyword>
<proteinExistence type="predicted"/>
<accession>A0AAQ3TWV8</accession>
<sequence>MSFVRLFGLYLPPSLIELKQREFRALRQGNMSVLEYVRKLSSAFVVAILSEDVNTDPRRATRPLDGFDPTCMSTHLGRNYDGFTELVDVAIDMEDRLNHAHEDRRGKRLASTLRSVGSSRRQREQLEKGFIRPSSSPWGCPALFVEKKDQGGKRLCVDYRPLNAVTVKNKYPLPHIDILFDRLGGATVFSKIDLRSGTIKLRSEKKTYQRLAFSTRYGLYEYLVMSFGLTNAPAFFMYLMNSVFMNELDKFVVVFIDDILVYSKNEKEHEEHLRIVLSRLREHKLYAKFSKCAFWLKEVAFLGHILSAKGVVVDPGKVEDVLNWKQPQA</sequence>
<evidence type="ECO:0000256" key="1">
    <source>
        <dbReference type="SAM" id="MobiDB-lite"/>
    </source>
</evidence>
<dbReference type="InterPro" id="IPR043128">
    <property type="entry name" value="Rev_trsase/Diguanyl_cyclase"/>
</dbReference>
<feature type="region of interest" description="Disordered" evidence="1">
    <location>
        <begin position="102"/>
        <end position="126"/>
    </location>
</feature>
<evidence type="ECO:0000313" key="4">
    <source>
        <dbReference type="Proteomes" id="UP001341281"/>
    </source>
</evidence>
<reference evidence="3 4" key="1">
    <citation type="submission" date="2024-02" db="EMBL/GenBank/DDBJ databases">
        <title>High-quality chromosome-scale genome assembly of Pensacola bahiagrass (Paspalum notatum Flugge var. saurae).</title>
        <authorList>
            <person name="Vega J.M."/>
            <person name="Podio M."/>
            <person name="Orjuela J."/>
            <person name="Siena L.A."/>
            <person name="Pessino S.C."/>
            <person name="Combes M.C."/>
            <person name="Mariac C."/>
            <person name="Albertini E."/>
            <person name="Pupilli F."/>
            <person name="Ortiz J.P.A."/>
            <person name="Leblanc O."/>
        </authorList>
    </citation>
    <scope>NUCLEOTIDE SEQUENCE [LARGE SCALE GENOMIC DNA]</scope>
    <source>
        <strain evidence="3">R1</strain>
        <tissue evidence="3">Leaf</tissue>
    </source>
</reference>
<evidence type="ECO:0000313" key="3">
    <source>
        <dbReference type="EMBL" id="WVZ81121.1"/>
    </source>
</evidence>
<dbReference type="SUPFAM" id="SSF56672">
    <property type="entry name" value="DNA/RNA polymerases"/>
    <property type="match status" value="1"/>
</dbReference>
<dbReference type="PANTHER" id="PTHR24559">
    <property type="entry name" value="TRANSPOSON TY3-I GAG-POL POLYPROTEIN"/>
    <property type="match status" value="1"/>
</dbReference>
<organism evidence="3 4">
    <name type="scientific">Paspalum notatum var. saurae</name>
    <dbReference type="NCBI Taxonomy" id="547442"/>
    <lineage>
        <taxon>Eukaryota</taxon>
        <taxon>Viridiplantae</taxon>
        <taxon>Streptophyta</taxon>
        <taxon>Embryophyta</taxon>
        <taxon>Tracheophyta</taxon>
        <taxon>Spermatophyta</taxon>
        <taxon>Magnoliopsida</taxon>
        <taxon>Liliopsida</taxon>
        <taxon>Poales</taxon>
        <taxon>Poaceae</taxon>
        <taxon>PACMAD clade</taxon>
        <taxon>Panicoideae</taxon>
        <taxon>Andropogonodae</taxon>
        <taxon>Paspaleae</taxon>
        <taxon>Paspalinae</taxon>
        <taxon>Paspalum</taxon>
    </lineage>
</organism>
<dbReference type="Gene3D" id="3.10.10.10">
    <property type="entry name" value="HIV Type 1 Reverse Transcriptase, subunit A, domain 1"/>
    <property type="match status" value="1"/>
</dbReference>
<dbReference type="InterPro" id="IPR043502">
    <property type="entry name" value="DNA/RNA_pol_sf"/>
</dbReference>
<dbReference type="Gene3D" id="3.30.70.270">
    <property type="match status" value="1"/>
</dbReference>
<name>A0AAQ3TWV8_PASNO</name>
<dbReference type="EMBL" id="CP144750">
    <property type="protein sequence ID" value="WVZ81121.1"/>
    <property type="molecule type" value="Genomic_DNA"/>
</dbReference>
<dbReference type="InterPro" id="IPR053134">
    <property type="entry name" value="RNA-dir_DNA_polymerase"/>
</dbReference>
<dbReference type="Proteomes" id="UP001341281">
    <property type="component" value="Chromosome 06"/>
</dbReference>
<protein>
    <recommendedName>
        <fullName evidence="2">Reverse transcriptase domain-containing protein</fullName>
    </recommendedName>
</protein>